<dbReference type="STRING" id="4795.A0A225W2K4"/>
<organism evidence="1 2">
    <name type="scientific">Phytophthora megakarya</name>
    <dbReference type="NCBI Taxonomy" id="4795"/>
    <lineage>
        <taxon>Eukaryota</taxon>
        <taxon>Sar</taxon>
        <taxon>Stramenopiles</taxon>
        <taxon>Oomycota</taxon>
        <taxon>Peronosporomycetes</taxon>
        <taxon>Peronosporales</taxon>
        <taxon>Peronosporaceae</taxon>
        <taxon>Phytophthora</taxon>
    </lineage>
</organism>
<comment type="caution">
    <text evidence="1">The sequence shown here is derived from an EMBL/GenBank/DDBJ whole genome shotgun (WGS) entry which is preliminary data.</text>
</comment>
<evidence type="ECO:0000313" key="1">
    <source>
        <dbReference type="EMBL" id="OWZ11237.1"/>
    </source>
</evidence>
<protein>
    <submittedName>
        <fullName evidence="1">Uncharacterized protein</fullName>
    </submittedName>
</protein>
<accession>A0A225W2K4</accession>
<dbReference type="EMBL" id="NBNE01002186">
    <property type="protein sequence ID" value="OWZ11237.1"/>
    <property type="molecule type" value="Genomic_DNA"/>
</dbReference>
<keyword evidence="2" id="KW-1185">Reference proteome</keyword>
<sequence>MRFHLDEKAPRYRGNVLEIGKAADEELLSFLRKHSITARGAQNVLKFMRKLHKARHPIDNIRQQLQVSRSIVDPAPARTNNIIIFPSITPLKPSKNAICPTKGFKTLYIAASNEHKIHISDKAIRYLRLTMNTIVADAGLLPDSIHVFVTAFAERKNRRAALTDVREWLIEPASAEDEGAEDEYLQDEKRHEVRKMWNWKRLKGTVRPKNLERTLTALSSLPLRRNVVLSFYKKIFEDEAVENNAFNDSEG</sequence>
<reference evidence="2" key="1">
    <citation type="submission" date="2017-03" db="EMBL/GenBank/DDBJ databases">
        <title>Phytopthora megakarya and P. palmivora, two closely related causual agents of cacao black pod achieved similar genome size and gene model numbers by different mechanisms.</title>
        <authorList>
            <person name="Ali S."/>
            <person name="Shao J."/>
            <person name="Larry D.J."/>
            <person name="Kronmiller B."/>
            <person name="Shen D."/>
            <person name="Strem M.D."/>
            <person name="Melnick R.L."/>
            <person name="Guiltinan M.J."/>
            <person name="Tyler B.M."/>
            <person name="Meinhardt L.W."/>
            <person name="Bailey B.A."/>
        </authorList>
    </citation>
    <scope>NUCLEOTIDE SEQUENCE [LARGE SCALE GENOMIC DNA]</scope>
    <source>
        <strain evidence="2">zdho120</strain>
    </source>
</reference>
<evidence type="ECO:0000313" key="2">
    <source>
        <dbReference type="Proteomes" id="UP000198211"/>
    </source>
</evidence>
<dbReference type="Proteomes" id="UP000198211">
    <property type="component" value="Unassembled WGS sequence"/>
</dbReference>
<dbReference type="AlphaFoldDB" id="A0A225W2K4"/>
<name>A0A225W2K4_9STRA</name>
<proteinExistence type="predicted"/>
<gene>
    <name evidence="1" type="ORF">PHMEG_00015769</name>
</gene>